<dbReference type="AlphaFoldDB" id="A0A3S4CF60"/>
<protein>
    <recommendedName>
        <fullName evidence="2">DUF2147 domain-containing protein</fullName>
    </recommendedName>
</protein>
<dbReference type="Proteomes" id="UP000268844">
    <property type="component" value="Unassembled WGS sequence"/>
</dbReference>
<dbReference type="EMBL" id="UZWD01000058">
    <property type="protein sequence ID" value="VDS06629.1"/>
    <property type="molecule type" value="Genomic_DNA"/>
</dbReference>
<keyword evidence="4" id="KW-1185">Reference proteome</keyword>
<feature type="signal peptide" evidence="1">
    <location>
        <begin position="1"/>
        <end position="19"/>
    </location>
</feature>
<name>A0A3S4CF60_9HYPH</name>
<organism evidence="3 4">
    <name type="scientific">Devosia equisanguinis</name>
    <dbReference type="NCBI Taxonomy" id="2490941"/>
    <lineage>
        <taxon>Bacteria</taxon>
        <taxon>Pseudomonadati</taxon>
        <taxon>Pseudomonadota</taxon>
        <taxon>Alphaproteobacteria</taxon>
        <taxon>Hyphomicrobiales</taxon>
        <taxon>Devosiaceae</taxon>
        <taxon>Devosia</taxon>
    </lineage>
</organism>
<dbReference type="Pfam" id="PF09917">
    <property type="entry name" value="DUF2147"/>
    <property type="match status" value="1"/>
</dbReference>
<dbReference type="RefSeq" id="WP_126152144.1">
    <property type="nucleotide sequence ID" value="NZ_JBHTMH010000001.1"/>
</dbReference>
<keyword evidence="1" id="KW-0732">Signal</keyword>
<gene>
    <name evidence="3" type="ORF">DEVEQU_03793</name>
</gene>
<evidence type="ECO:0000313" key="4">
    <source>
        <dbReference type="Proteomes" id="UP000268844"/>
    </source>
</evidence>
<dbReference type="InterPro" id="IPR019223">
    <property type="entry name" value="DUF2147"/>
</dbReference>
<sequence>MIRSLAALAGLLLAAPALASPAGLWEIESRDSRYQVSLCGDGTQLCARLVWLGNGADSPQNLPYLNTMLIDGARPTGPGQWQGDLHLYGQTAGGTITQVNAQEMTLRGCVALVICKTYRMFRIGD</sequence>
<evidence type="ECO:0000256" key="1">
    <source>
        <dbReference type="SAM" id="SignalP"/>
    </source>
</evidence>
<evidence type="ECO:0000313" key="3">
    <source>
        <dbReference type="EMBL" id="VDS06629.1"/>
    </source>
</evidence>
<evidence type="ECO:0000259" key="2">
    <source>
        <dbReference type="Pfam" id="PF09917"/>
    </source>
</evidence>
<proteinExistence type="predicted"/>
<dbReference type="OrthoDB" id="7950001at2"/>
<feature type="chain" id="PRO_5018650539" description="DUF2147 domain-containing protein" evidence="1">
    <location>
        <begin position="20"/>
        <end position="125"/>
    </location>
</feature>
<reference evidence="3 4" key="1">
    <citation type="submission" date="2018-12" db="EMBL/GenBank/DDBJ databases">
        <authorList>
            <person name="Criscuolo A."/>
        </authorList>
    </citation>
    <scope>NUCLEOTIDE SEQUENCE [LARGE SCALE GENOMIC DNA]</scope>
    <source>
        <strain evidence="3">ACIP1116281</strain>
    </source>
</reference>
<feature type="domain" description="DUF2147" evidence="2">
    <location>
        <begin position="23"/>
        <end position="118"/>
    </location>
</feature>
<accession>A0A3S4CF60</accession>